<evidence type="ECO:0000259" key="7">
    <source>
        <dbReference type="PROSITE" id="PS50011"/>
    </source>
</evidence>
<organism evidence="8 9">
    <name type="scientific">Pseudaquabacterium rugosum</name>
    <dbReference type="NCBI Taxonomy" id="2984194"/>
    <lineage>
        <taxon>Bacteria</taxon>
        <taxon>Pseudomonadati</taxon>
        <taxon>Pseudomonadota</taxon>
        <taxon>Betaproteobacteria</taxon>
        <taxon>Burkholderiales</taxon>
        <taxon>Sphaerotilaceae</taxon>
        <taxon>Pseudaquabacterium</taxon>
    </lineage>
</organism>
<dbReference type="InterPro" id="IPR058395">
    <property type="entry name" value="DUF8082"/>
</dbReference>
<evidence type="ECO:0000256" key="4">
    <source>
        <dbReference type="ARBA" id="ARBA00022840"/>
    </source>
</evidence>
<gene>
    <name evidence="8" type="ORF">AACH11_06810</name>
</gene>
<protein>
    <submittedName>
        <fullName evidence="8">Protein kinase</fullName>
    </submittedName>
</protein>
<dbReference type="InterPro" id="IPR000719">
    <property type="entry name" value="Prot_kinase_dom"/>
</dbReference>
<dbReference type="PANTHER" id="PTHR43289">
    <property type="entry name" value="MITOGEN-ACTIVATED PROTEIN KINASE KINASE KINASE 20-RELATED"/>
    <property type="match status" value="1"/>
</dbReference>
<evidence type="ECO:0000313" key="8">
    <source>
        <dbReference type="EMBL" id="MEK8025666.1"/>
    </source>
</evidence>
<feature type="region of interest" description="Disordered" evidence="6">
    <location>
        <begin position="405"/>
        <end position="430"/>
    </location>
</feature>
<name>A0ABU9B7R5_9BURK</name>
<evidence type="ECO:0000256" key="5">
    <source>
        <dbReference type="PROSITE-ProRule" id="PRU10141"/>
    </source>
</evidence>
<dbReference type="Pfam" id="PF26309">
    <property type="entry name" value="DUF8082"/>
    <property type="match status" value="2"/>
</dbReference>
<keyword evidence="2 5" id="KW-0547">Nucleotide-binding</keyword>
<dbReference type="Gene3D" id="1.10.510.10">
    <property type="entry name" value="Transferase(Phosphotransferase) domain 1"/>
    <property type="match status" value="1"/>
</dbReference>
<accession>A0ABU9B7R5</accession>
<keyword evidence="1" id="KW-0808">Transferase</keyword>
<dbReference type="SUPFAM" id="SSF56112">
    <property type="entry name" value="Protein kinase-like (PK-like)"/>
    <property type="match status" value="1"/>
</dbReference>
<feature type="domain" description="Protein kinase" evidence="7">
    <location>
        <begin position="8"/>
        <end position="275"/>
    </location>
</feature>
<evidence type="ECO:0000256" key="3">
    <source>
        <dbReference type="ARBA" id="ARBA00022777"/>
    </source>
</evidence>
<dbReference type="InterPro" id="IPR017441">
    <property type="entry name" value="Protein_kinase_ATP_BS"/>
</dbReference>
<reference evidence="8 9" key="1">
    <citation type="submission" date="2024-04" db="EMBL/GenBank/DDBJ databases">
        <title>Novel species of the genus Ideonella isolated from streams.</title>
        <authorList>
            <person name="Lu H."/>
        </authorList>
    </citation>
    <scope>NUCLEOTIDE SEQUENCE [LARGE SCALE GENOMIC DNA]</scope>
    <source>
        <strain evidence="8 9">BYS139W</strain>
    </source>
</reference>
<dbReference type="GO" id="GO:0016301">
    <property type="term" value="F:kinase activity"/>
    <property type="evidence" value="ECO:0007669"/>
    <property type="project" value="UniProtKB-KW"/>
</dbReference>
<dbReference type="Pfam" id="PF00069">
    <property type="entry name" value="Pkinase"/>
    <property type="match status" value="1"/>
</dbReference>
<feature type="binding site" evidence="5">
    <location>
        <position position="37"/>
    </location>
    <ligand>
        <name>ATP</name>
        <dbReference type="ChEBI" id="CHEBI:30616"/>
    </ligand>
</feature>
<dbReference type="RefSeq" id="WP_341373445.1">
    <property type="nucleotide sequence ID" value="NZ_JBBUTF010000005.1"/>
</dbReference>
<dbReference type="PROSITE" id="PS00107">
    <property type="entry name" value="PROTEIN_KINASE_ATP"/>
    <property type="match status" value="1"/>
</dbReference>
<dbReference type="Gene3D" id="3.30.200.20">
    <property type="entry name" value="Phosphorylase Kinase, domain 1"/>
    <property type="match status" value="1"/>
</dbReference>
<proteinExistence type="predicted"/>
<dbReference type="SMART" id="SM00220">
    <property type="entry name" value="S_TKc"/>
    <property type="match status" value="1"/>
</dbReference>
<evidence type="ECO:0000256" key="1">
    <source>
        <dbReference type="ARBA" id="ARBA00022679"/>
    </source>
</evidence>
<dbReference type="PANTHER" id="PTHR43289:SF30">
    <property type="entry name" value="NON-SPECIFIC SERINE_THREONINE PROTEIN KINASE"/>
    <property type="match status" value="1"/>
</dbReference>
<dbReference type="Proteomes" id="UP001368500">
    <property type="component" value="Unassembled WGS sequence"/>
</dbReference>
<keyword evidence="9" id="KW-1185">Reference proteome</keyword>
<dbReference type="EMBL" id="JBBUTF010000005">
    <property type="protein sequence ID" value="MEK8025666.1"/>
    <property type="molecule type" value="Genomic_DNA"/>
</dbReference>
<keyword evidence="3 8" id="KW-0418">Kinase</keyword>
<feature type="compositionally biased region" description="Polar residues" evidence="6">
    <location>
        <begin position="408"/>
        <end position="430"/>
    </location>
</feature>
<dbReference type="InterPro" id="IPR011009">
    <property type="entry name" value="Kinase-like_dom_sf"/>
</dbReference>
<sequence>MPMKLGKYRVSGLIGEGAMGVVYRAFDPDIHREVAIKTLRPGVRVDGADGSSAQDRFRNEARAAGRLQHPGIVSVFEFGHESSAAVDYIAMEYVLGHPLSRYLVRSAAPAAPLLSEDDVLSLVHQLLEALGHAHAQGVWHRDIKPSNLLVTRHGRLKITDFGVARLSGTGMTRVGALVGTPMYMAPEQFQGRAIDQRVDLYAAGVVLYQLLCGQAPFSGTPESLMYRVVHELPLPPSQQPGCAHLASWDSVLMRALAKSPAQRFLNAQEFRDALVQAAGRLPPETVALDNLLQAPAMGAAPTLAPVSVVATRAGTATSGPSTATDTTLSASAFDPQVLARAEAILARHVGPMARVLLRRTAREAKTLPTLMVRLAAQVDDPAARDQVARELASLLTSTGVRLRVPAGTASQGPATAANSTWTHGTATRGSLPTATEAGLRTASGTASPGSGPTFGTGNSLSSLQTLTRFSPTLLAAAQRILALHLGPIATVIVRRAAMQSAHRVDLLQRLVASIDDPAAQDKVREELRRLPD</sequence>
<keyword evidence="4 5" id="KW-0067">ATP-binding</keyword>
<dbReference type="CDD" id="cd14014">
    <property type="entry name" value="STKc_PknB_like"/>
    <property type="match status" value="1"/>
</dbReference>
<dbReference type="PROSITE" id="PS50011">
    <property type="entry name" value="PROTEIN_KINASE_DOM"/>
    <property type="match status" value="1"/>
</dbReference>
<evidence type="ECO:0000256" key="6">
    <source>
        <dbReference type="SAM" id="MobiDB-lite"/>
    </source>
</evidence>
<dbReference type="InterPro" id="IPR008271">
    <property type="entry name" value="Ser/Thr_kinase_AS"/>
</dbReference>
<evidence type="ECO:0000256" key="2">
    <source>
        <dbReference type="ARBA" id="ARBA00022741"/>
    </source>
</evidence>
<comment type="caution">
    <text evidence="8">The sequence shown here is derived from an EMBL/GenBank/DDBJ whole genome shotgun (WGS) entry which is preliminary data.</text>
</comment>
<dbReference type="PROSITE" id="PS00108">
    <property type="entry name" value="PROTEIN_KINASE_ST"/>
    <property type="match status" value="1"/>
</dbReference>
<evidence type="ECO:0000313" key="9">
    <source>
        <dbReference type="Proteomes" id="UP001368500"/>
    </source>
</evidence>